<comment type="similarity">
    <text evidence="1">Belongs to the cytochrome P450 family.</text>
</comment>
<dbReference type="GO" id="GO:0008395">
    <property type="term" value="F:steroid hydroxylase activity"/>
    <property type="evidence" value="ECO:0007669"/>
    <property type="project" value="TreeGrafter"/>
</dbReference>
<dbReference type="SUPFAM" id="SSF48264">
    <property type="entry name" value="Cytochrome P450"/>
    <property type="match status" value="1"/>
</dbReference>
<keyword evidence="2" id="KW-0349">Heme</keyword>
<dbReference type="InterPro" id="IPR036396">
    <property type="entry name" value="Cyt_P450_sf"/>
</dbReference>
<dbReference type="CDD" id="cd11033">
    <property type="entry name" value="CYP142-like"/>
    <property type="match status" value="1"/>
</dbReference>
<dbReference type="EMBL" id="CADCUS010000399">
    <property type="protein sequence ID" value="CAA9421968.1"/>
    <property type="molecule type" value="Genomic_DNA"/>
</dbReference>
<proteinExistence type="inferred from homology"/>
<evidence type="ECO:0000256" key="3">
    <source>
        <dbReference type="ARBA" id="ARBA00022723"/>
    </source>
</evidence>
<evidence type="ECO:0000256" key="2">
    <source>
        <dbReference type="ARBA" id="ARBA00022617"/>
    </source>
</evidence>
<dbReference type="GO" id="GO:0036199">
    <property type="term" value="F:cholest-4-en-3-one 26-monooxygenase activity"/>
    <property type="evidence" value="ECO:0007669"/>
    <property type="project" value="TreeGrafter"/>
</dbReference>
<dbReference type="AlphaFoldDB" id="A0A6J4PX17"/>
<protein>
    <submittedName>
        <fullName evidence="7">Cytochrome P450 hydroxylase</fullName>
    </submittedName>
</protein>
<reference evidence="7" key="1">
    <citation type="submission" date="2020-02" db="EMBL/GenBank/DDBJ databases">
        <authorList>
            <person name="Meier V. D."/>
        </authorList>
    </citation>
    <scope>NUCLEOTIDE SEQUENCE</scope>
    <source>
        <strain evidence="7">AVDCRST_MAG66</strain>
    </source>
</reference>
<keyword evidence="6" id="KW-0503">Monooxygenase</keyword>
<keyword evidence="5" id="KW-0408">Iron</keyword>
<sequence>MAGWRGDDDVGTADRPRHLAFWARPDDERAAVVAALRRLDAPRWFPFRNRMPFTPTDDGFLAVVRHAHVVEASLEPGLFGNAPTAASLYDIPPWLARYLGSMINMDGPAHARLRRVVVRAFSPRLLAGLTDGIRARAARIVDDVAAQGPGDFVAQVAQRLPVEVICDLLGIPERHRDAVARHGNTLVGFTDPEYTRIPRDYLLRHGAPGPQHVLPGSLRTVRAGHALVTLVDRLGRERLRDPRDDLITTLVHADVGGERLTPREVGTLFVLLVLAGSETTRATIAHALRLLTAHPDQRALLLEDLDGRVGGAVEEVVRHAGPVIQFRRTATRDGELGGHPVRAGQKVLLFYCSANRDEAVFADPDRFDITRSPNPHLGFGGPGPHYCLGAALARLEATTMLRELLTRFPQARAVGEPELLLSSFTHGVKRMRFAV</sequence>
<dbReference type="PRINTS" id="PR00359">
    <property type="entry name" value="BP450"/>
</dbReference>
<keyword evidence="3" id="KW-0479">Metal-binding</keyword>
<dbReference type="PANTHER" id="PTHR46696">
    <property type="entry name" value="P450, PUTATIVE (EUROFUNG)-RELATED"/>
    <property type="match status" value="1"/>
</dbReference>
<keyword evidence="4" id="KW-0560">Oxidoreductase</keyword>
<dbReference type="GO" id="GO:0006707">
    <property type="term" value="P:cholesterol catabolic process"/>
    <property type="evidence" value="ECO:0007669"/>
    <property type="project" value="TreeGrafter"/>
</dbReference>
<dbReference type="InterPro" id="IPR001128">
    <property type="entry name" value="Cyt_P450"/>
</dbReference>
<evidence type="ECO:0000256" key="1">
    <source>
        <dbReference type="ARBA" id="ARBA00010617"/>
    </source>
</evidence>
<evidence type="ECO:0000313" key="7">
    <source>
        <dbReference type="EMBL" id="CAA9421968.1"/>
    </source>
</evidence>
<evidence type="ECO:0000256" key="5">
    <source>
        <dbReference type="ARBA" id="ARBA00023004"/>
    </source>
</evidence>
<dbReference type="Pfam" id="PF00067">
    <property type="entry name" value="p450"/>
    <property type="match status" value="1"/>
</dbReference>
<evidence type="ECO:0000256" key="4">
    <source>
        <dbReference type="ARBA" id="ARBA00023002"/>
    </source>
</evidence>
<dbReference type="FunFam" id="1.10.630.10:FF:000018">
    <property type="entry name" value="Cytochrome P450 monooxygenase"/>
    <property type="match status" value="1"/>
</dbReference>
<gene>
    <name evidence="7" type="ORF">AVDCRST_MAG66-2717</name>
</gene>
<dbReference type="Gene3D" id="1.10.630.10">
    <property type="entry name" value="Cytochrome P450"/>
    <property type="match status" value="1"/>
</dbReference>
<evidence type="ECO:0000256" key="6">
    <source>
        <dbReference type="ARBA" id="ARBA00023033"/>
    </source>
</evidence>
<dbReference type="PANTHER" id="PTHR46696:SF4">
    <property type="entry name" value="BIOTIN BIOSYNTHESIS CYTOCHROME P450"/>
    <property type="match status" value="1"/>
</dbReference>
<dbReference type="GO" id="GO:0005506">
    <property type="term" value="F:iron ion binding"/>
    <property type="evidence" value="ECO:0007669"/>
    <property type="project" value="InterPro"/>
</dbReference>
<organism evidence="7">
    <name type="scientific">uncultured Pseudonocardia sp</name>
    <dbReference type="NCBI Taxonomy" id="211455"/>
    <lineage>
        <taxon>Bacteria</taxon>
        <taxon>Bacillati</taxon>
        <taxon>Actinomycetota</taxon>
        <taxon>Actinomycetes</taxon>
        <taxon>Pseudonocardiales</taxon>
        <taxon>Pseudonocardiaceae</taxon>
        <taxon>Pseudonocardia</taxon>
        <taxon>environmental samples</taxon>
    </lineage>
</organism>
<dbReference type="GO" id="GO:0020037">
    <property type="term" value="F:heme binding"/>
    <property type="evidence" value="ECO:0007669"/>
    <property type="project" value="InterPro"/>
</dbReference>
<dbReference type="InterPro" id="IPR002397">
    <property type="entry name" value="Cyt_P450_B"/>
</dbReference>
<name>A0A6J4PX17_9PSEU</name>
<accession>A0A6J4PX17</accession>